<evidence type="ECO:0000256" key="16">
    <source>
        <dbReference type="RuleBase" id="RU003515"/>
    </source>
</evidence>
<feature type="domain" description="RNase H type-2" evidence="17">
    <location>
        <begin position="18"/>
        <end position="207"/>
    </location>
</feature>
<comment type="subcellular location">
    <subcellularLocation>
        <location evidence="4 14">Cytoplasm</location>
    </subcellularLocation>
</comment>
<feature type="binding site" evidence="14 15">
    <location>
        <position position="115"/>
    </location>
    <ligand>
        <name>a divalent metal cation</name>
        <dbReference type="ChEBI" id="CHEBI:60240"/>
    </ligand>
</feature>
<comment type="function">
    <text evidence="3 14 16">Endonuclease that specifically degrades the RNA of RNA-DNA hybrids.</text>
</comment>
<dbReference type="InterPro" id="IPR012337">
    <property type="entry name" value="RNaseH-like_sf"/>
</dbReference>
<feature type="binding site" evidence="14 15">
    <location>
        <position position="24"/>
    </location>
    <ligand>
        <name>a divalent metal cation</name>
        <dbReference type="ChEBI" id="CHEBI:60240"/>
    </ligand>
</feature>
<evidence type="ECO:0000256" key="3">
    <source>
        <dbReference type="ARBA" id="ARBA00004065"/>
    </source>
</evidence>
<dbReference type="GO" id="GO:0004523">
    <property type="term" value="F:RNA-DNA hybrid ribonuclease activity"/>
    <property type="evidence" value="ECO:0007669"/>
    <property type="project" value="UniProtKB-EC"/>
</dbReference>
<evidence type="ECO:0000256" key="12">
    <source>
        <dbReference type="ARBA" id="ARBA00022801"/>
    </source>
</evidence>
<dbReference type="InterPro" id="IPR024567">
    <property type="entry name" value="RNase_HII/HIII_dom"/>
</dbReference>
<dbReference type="InterPro" id="IPR001352">
    <property type="entry name" value="RNase_HII/HIII"/>
</dbReference>
<keyword evidence="19" id="KW-1185">Reference proteome</keyword>
<dbReference type="EC" id="3.1.26.4" evidence="6 14"/>
<protein>
    <recommendedName>
        <fullName evidence="7 14">Ribonuclease HII</fullName>
        <shortName evidence="14">RNase HII</shortName>
        <ecNumber evidence="6 14">3.1.26.4</ecNumber>
    </recommendedName>
</protein>
<gene>
    <name evidence="14" type="primary">rnhB</name>
    <name evidence="18" type="ORF">ACHFJ0_00650</name>
</gene>
<evidence type="ECO:0000256" key="1">
    <source>
        <dbReference type="ARBA" id="ARBA00000077"/>
    </source>
</evidence>
<name>A0ABW7LG51_9RHOB</name>
<dbReference type="SUPFAM" id="SSF53098">
    <property type="entry name" value="Ribonuclease H-like"/>
    <property type="match status" value="1"/>
</dbReference>
<evidence type="ECO:0000256" key="15">
    <source>
        <dbReference type="PROSITE-ProRule" id="PRU01319"/>
    </source>
</evidence>
<comment type="similarity">
    <text evidence="5 14 16">Belongs to the RNase HII family.</text>
</comment>
<dbReference type="RefSeq" id="WP_395131090.1">
    <property type="nucleotide sequence ID" value="NZ_JBIMPR010000001.1"/>
</dbReference>
<keyword evidence="12 14" id="KW-0378">Hydrolase</keyword>
<evidence type="ECO:0000256" key="11">
    <source>
        <dbReference type="ARBA" id="ARBA00022759"/>
    </source>
</evidence>
<proteinExistence type="inferred from homology"/>
<evidence type="ECO:0000256" key="4">
    <source>
        <dbReference type="ARBA" id="ARBA00004496"/>
    </source>
</evidence>
<comment type="cofactor">
    <cofactor evidence="14 15">
        <name>Mn(2+)</name>
        <dbReference type="ChEBI" id="CHEBI:29035"/>
    </cofactor>
    <cofactor evidence="14 15">
        <name>Mg(2+)</name>
        <dbReference type="ChEBI" id="CHEBI:18420"/>
    </cofactor>
    <text evidence="14 15">Manganese or magnesium. Binds 1 divalent metal ion per monomer in the absence of substrate. May bind a second metal ion after substrate binding.</text>
</comment>
<evidence type="ECO:0000256" key="6">
    <source>
        <dbReference type="ARBA" id="ARBA00012180"/>
    </source>
</evidence>
<keyword evidence="9 14" id="KW-0540">Nuclease</keyword>
<evidence type="ECO:0000256" key="14">
    <source>
        <dbReference type="HAMAP-Rule" id="MF_00052"/>
    </source>
</evidence>
<dbReference type="NCBIfam" id="NF000595">
    <property type="entry name" value="PRK00015.1-3"/>
    <property type="match status" value="1"/>
</dbReference>
<evidence type="ECO:0000256" key="7">
    <source>
        <dbReference type="ARBA" id="ARBA00019179"/>
    </source>
</evidence>
<reference evidence="18 19" key="1">
    <citation type="submission" date="2024-10" db="EMBL/GenBank/DDBJ databases">
        <title>Paracoccus drimophilus sp. nov., a novel bacterium from corn roots in Hunan.</title>
        <authorList>
            <person name="Li X."/>
        </authorList>
    </citation>
    <scope>NUCLEOTIDE SEQUENCE [LARGE SCALE GENOMIC DNA]</scope>
    <source>
        <strain evidence="18 19">NGMCC 1.201697</strain>
    </source>
</reference>
<keyword evidence="13 14" id="KW-0464">Manganese</keyword>
<evidence type="ECO:0000256" key="10">
    <source>
        <dbReference type="ARBA" id="ARBA00022723"/>
    </source>
</evidence>
<comment type="cofactor">
    <cofactor evidence="2">
        <name>Mg(2+)</name>
        <dbReference type="ChEBI" id="CHEBI:18420"/>
    </cofactor>
</comment>
<keyword evidence="11 14" id="KW-0255">Endonuclease</keyword>
<organism evidence="18 19">
    <name type="scientific">Paracoccus broussonetiae subsp. drimophilus</name>
    <dbReference type="NCBI Taxonomy" id="3373869"/>
    <lineage>
        <taxon>Bacteria</taxon>
        <taxon>Pseudomonadati</taxon>
        <taxon>Pseudomonadota</taxon>
        <taxon>Alphaproteobacteria</taxon>
        <taxon>Rhodobacterales</taxon>
        <taxon>Paracoccaceae</taxon>
        <taxon>Paracoccus</taxon>
        <taxon>Paracoccus broussonetiae</taxon>
    </lineage>
</organism>
<feature type="binding site" evidence="14 15">
    <location>
        <position position="25"/>
    </location>
    <ligand>
        <name>a divalent metal cation</name>
        <dbReference type="ChEBI" id="CHEBI:60240"/>
    </ligand>
</feature>
<dbReference type="PANTHER" id="PTHR10954">
    <property type="entry name" value="RIBONUCLEASE H2 SUBUNIT A"/>
    <property type="match status" value="1"/>
</dbReference>
<accession>A0ABW7LG51</accession>
<evidence type="ECO:0000256" key="5">
    <source>
        <dbReference type="ARBA" id="ARBA00007383"/>
    </source>
</evidence>
<sequence length="210" mass="22552">MSGPDYSHERAAILGGARFVAGVDEVGRGPLAGPVTAAAVILDVTRIPEGLNDSKVLNARKRALLTEALMECCDWSVAHATVEEIDSMNILRASHLAMCRALAGLRQRPCIALIDGNMLPRDLDMPGQAIVKGDALSLSIAAASILAKTWRDRIMVDLAQQHPGYGWEDNAGYPTAAHRQALLDLGVTPYHRRSFAPVHNILCKPQIASS</sequence>
<dbReference type="PROSITE" id="PS51975">
    <property type="entry name" value="RNASE_H_2"/>
    <property type="match status" value="1"/>
</dbReference>
<comment type="caution">
    <text evidence="18">The sequence shown here is derived from an EMBL/GenBank/DDBJ whole genome shotgun (WGS) entry which is preliminary data.</text>
</comment>
<comment type="catalytic activity">
    <reaction evidence="1 14 15 16">
        <text>Endonucleolytic cleavage to 5'-phosphomonoester.</text>
        <dbReference type="EC" id="3.1.26.4"/>
    </reaction>
</comment>
<dbReference type="InterPro" id="IPR036397">
    <property type="entry name" value="RNaseH_sf"/>
</dbReference>
<evidence type="ECO:0000256" key="8">
    <source>
        <dbReference type="ARBA" id="ARBA00022490"/>
    </source>
</evidence>
<evidence type="ECO:0000313" key="19">
    <source>
        <dbReference type="Proteomes" id="UP001609376"/>
    </source>
</evidence>
<dbReference type="Proteomes" id="UP001609376">
    <property type="component" value="Unassembled WGS sequence"/>
</dbReference>
<evidence type="ECO:0000256" key="13">
    <source>
        <dbReference type="ARBA" id="ARBA00023211"/>
    </source>
</evidence>
<dbReference type="Gene3D" id="3.30.420.10">
    <property type="entry name" value="Ribonuclease H-like superfamily/Ribonuclease H"/>
    <property type="match status" value="1"/>
</dbReference>
<keyword evidence="8 14" id="KW-0963">Cytoplasm</keyword>
<dbReference type="HAMAP" id="MF_00052_B">
    <property type="entry name" value="RNase_HII_B"/>
    <property type="match status" value="1"/>
</dbReference>
<dbReference type="EMBL" id="JBIMPR010000001">
    <property type="protein sequence ID" value="MFH5772723.1"/>
    <property type="molecule type" value="Genomic_DNA"/>
</dbReference>
<dbReference type="PANTHER" id="PTHR10954:SF18">
    <property type="entry name" value="RIBONUCLEASE HII"/>
    <property type="match status" value="1"/>
</dbReference>
<keyword evidence="10 14" id="KW-0479">Metal-binding</keyword>
<evidence type="ECO:0000256" key="2">
    <source>
        <dbReference type="ARBA" id="ARBA00001946"/>
    </source>
</evidence>
<evidence type="ECO:0000256" key="9">
    <source>
        <dbReference type="ARBA" id="ARBA00022722"/>
    </source>
</evidence>
<evidence type="ECO:0000259" key="17">
    <source>
        <dbReference type="PROSITE" id="PS51975"/>
    </source>
</evidence>
<evidence type="ECO:0000313" key="18">
    <source>
        <dbReference type="EMBL" id="MFH5772723.1"/>
    </source>
</evidence>
<dbReference type="InterPro" id="IPR022898">
    <property type="entry name" value="RNase_HII"/>
</dbReference>
<dbReference type="Pfam" id="PF01351">
    <property type="entry name" value="RNase_HII"/>
    <property type="match status" value="1"/>
</dbReference>
<dbReference type="CDD" id="cd07182">
    <property type="entry name" value="RNase_HII_bacteria_HII_like"/>
    <property type="match status" value="1"/>
</dbReference>